<dbReference type="GO" id="GO:0035556">
    <property type="term" value="P:intracellular signal transduction"/>
    <property type="evidence" value="ECO:0007669"/>
    <property type="project" value="InterPro"/>
</dbReference>
<organism evidence="3 4">
    <name type="scientific">Acidovorax kalamii</name>
    <dbReference type="NCBI Taxonomy" id="2004485"/>
    <lineage>
        <taxon>Bacteria</taxon>
        <taxon>Pseudomonadati</taxon>
        <taxon>Pseudomonadota</taxon>
        <taxon>Betaproteobacteria</taxon>
        <taxon>Burkholderiales</taxon>
        <taxon>Comamonadaceae</taxon>
        <taxon>Acidovorax</taxon>
    </lineage>
</organism>
<dbReference type="InterPro" id="IPR050697">
    <property type="entry name" value="Adenylyl/Guanylyl_Cyclase_3/4"/>
</dbReference>
<keyword evidence="4" id="KW-1185">Reference proteome</keyword>
<comment type="caution">
    <text evidence="3">The sequence shown here is derived from an EMBL/GenBank/DDBJ whole genome shotgun (WGS) entry which is preliminary data.</text>
</comment>
<dbReference type="GO" id="GO:0004016">
    <property type="term" value="F:adenylate cyclase activity"/>
    <property type="evidence" value="ECO:0007669"/>
    <property type="project" value="UniProtKB-ARBA"/>
</dbReference>
<dbReference type="PANTHER" id="PTHR43081">
    <property type="entry name" value="ADENYLATE CYCLASE, TERMINAL-DIFFERENTIATION SPECIFIC-RELATED"/>
    <property type="match status" value="1"/>
</dbReference>
<dbReference type="PROSITE" id="PS50125">
    <property type="entry name" value="GUANYLATE_CYCLASE_2"/>
    <property type="match status" value="1"/>
</dbReference>
<dbReference type="InterPro" id="IPR001054">
    <property type="entry name" value="A/G_cyclase"/>
</dbReference>
<keyword evidence="1" id="KW-1133">Transmembrane helix</keyword>
<dbReference type="Proteomes" id="UP000215441">
    <property type="component" value="Unassembled WGS sequence"/>
</dbReference>
<dbReference type="CDD" id="cd07302">
    <property type="entry name" value="CHD"/>
    <property type="match status" value="1"/>
</dbReference>
<dbReference type="PANTHER" id="PTHR43081:SF1">
    <property type="entry name" value="ADENYLATE CYCLASE, TERMINAL-DIFFERENTIATION SPECIFIC"/>
    <property type="match status" value="1"/>
</dbReference>
<dbReference type="SMART" id="SM00044">
    <property type="entry name" value="CYCc"/>
    <property type="match status" value="1"/>
</dbReference>
<name>A0A235EGZ0_9BURK</name>
<dbReference type="EMBL" id="NOIG01000012">
    <property type="protein sequence ID" value="OYD48239.1"/>
    <property type="molecule type" value="Genomic_DNA"/>
</dbReference>
<evidence type="ECO:0000256" key="1">
    <source>
        <dbReference type="SAM" id="Phobius"/>
    </source>
</evidence>
<evidence type="ECO:0000313" key="3">
    <source>
        <dbReference type="EMBL" id="OYD48239.1"/>
    </source>
</evidence>
<dbReference type="Pfam" id="PF00211">
    <property type="entry name" value="Guanylate_cyc"/>
    <property type="match status" value="1"/>
</dbReference>
<accession>A0A235EGZ0</accession>
<feature type="domain" description="Guanylate cyclase" evidence="2">
    <location>
        <begin position="501"/>
        <end position="633"/>
    </location>
</feature>
<dbReference type="SUPFAM" id="SSF55073">
    <property type="entry name" value="Nucleotide cyclase"/>
    <property type="match status" value="1"/>
</dbReference>
<keyword evidence="1" id="KW-0812">Transmembrane</keyword>
<dbReference type="Gene3D" id="3.30.70.1230">
    <property type="entry name" value="Nucleotide cyclase"/>
    <property type="match status" value="1"/>
</dbReference>
<dbReference type="GO" id="GO:0009190">
    <property type="term" value="P:cyclic nucleotide biosynthetic process"/>
    <property type="evidence" value="ECO:0007669"/>
    <property type="project" value="InterPro"/>
</dbReference>
<reference evidence="3 4" key="1">
    <citation type="submission" date="2017-07" db="EMBL/GenBank/DDBJ databases">
        <title>Acidovorax KNDSW TSA 6 genome sequence and assembly.</title>
        <authorList>
            <person name="Mayilraj S."/>
        </authorList>
    </citation>
    <scope>NUCLEOTIDE SEQUENCE [LARGE SCALE GENOMIC DNA]</scope>
    <source>
        <strain evidence="3 4">KNDSW-TSA6</strain>
    </source>
</reference>
<dbReference type="Pfam" id="PF05226">
    <property type="entry name" value="CHASE2"/>
    <property type="match status" value="1"/>
</dbReference>
<evidence type="ECO:0000259" key="2">
    <source>
        <dbReference type="PROSITE" id="PS50125"/>
    </source>
</evidence>
<evidence type="ECO:0000313" key="4">
    <source>
        <dbReference type="Proteomes" id="UP000215441"/>
    </source>
</evidence>
<sequence length="761" mass="80227">MSGPYTGTLKVRSRPEAMGPEGWWGWVALQPASRASTETEANSSFIGFSRSVQASSLRAGCKEAAAGHVCVYPRCARGGGRTTVCSPCWAASCGASQRGGGMAGTQSPVTQDAWRAWALRVLWALGLLALLQALPVWAPLQRLEYDLLASLTAPVRPDVGVLVVGLDEPSLAALNMSPPLPRRLHAQLVDAVSAAGAAALGIDMLFAAPQTTEDDAALALALQGRLPVVLATAEVEVPSSQVAQYRQTVPSVFPHARFGSVAVEPDGDGVLRRAPGHDAALWRVLAEAAGRVVIPPPEGALLRYYAPELPLPYAHYTQALEPARMLAPGALQGRVLLLGQNTPVDGVDQFATPLHMLGAGTQSGVLVHATALINGLAGDWIRPAHPLGPFVQAVLAVGAVAALTRRWRGARAAWLSAVLALLAVAGGWWALVAGLWWSALPTLAGLALHFNVGAADSYWREHRRREQLRADFARYVPPAVVDALVAEGAAPVLQGERRVLTLLFSDLAGFTAASERLPPEAVAQTLNAYFSRMTHTVHQHGGTLDKFIGDAVMAFWNAPLPEPAHAARALACAQAMQAEMVALRAQWAGTPFAQVQLRIGLHTGEAAVGHLGSHERFTYTAVGDAVNTAARLEGANKAFGSSILLSGATRAALPAGAPEHAHLLWLDTVVLAGRSTGLDVYTPCDDATLVAMSQALHHHLQAAEWAPALACCAEWQAHAHRKAPQWALHADQLHARVLALADAAEQAPAAPPFFGARAIDK</sequence>
<dbReference type="AlphaFoldDB" id="A0A235EGZ0"/>
<feature type="transmembrane region" description="Helical" evidence="1">
    <location>
        <begin position="412"/>
        <end position="431"/>
    </location>
</feature>
<dbReference type="InterPro" id="IPR029787">
    <property type="entry name" value="Nucleotide_cyclase"/>
</dbReference>
<keyword evidence="1" id="KW-0472">Membrane</keyword>
<gene>
    <name evidence="3" type="ORF">CBY09_19525</name>
</gene>
<dbReference type="SMART" id="SM01080">
    <property type="entry name" value="CHASE2"/>
    <property type="match status" value="1"/>
</dbReference>
<proteinExistence type="predicted"/>
<dbReference type="InterPro" id="IPR007890">
    <property type="entry name" value="CHASE2"/>
</dbReference>
<protein>
    <recommendedName>
        <fullName evidence="2">Guanylate cyclase domain-containing protein</fullName>
    </recommendedName>
</protein>